<evidence type="ECO:0000256" key="5">
    <source>
        <dbReference type="SAM" id="Phobius"/>
    </source>
</evidence>
<dbReference type="Pfam" id="PF00034">
    <property type="entry name" value="Cytochrom_C"/>
    <property type="match status" value="1"/>
</dbReference>
<reference evidence="7 8" key="1">
    <citation type="submission" date="2023-12" db="EMBL/GenBank/DDBJ databases">
        <title>Novel species of the genus Arcicella isolated from rivers.</title>
        <authorList>
            <person name="Lu H."/>
        </authorList>
    </citation>
    <scope>NUCLEOTIDE SEQUENCE [LARGE SCALE GENOMIC DNA]</scope>
    <source>
        <strain evidence="7 8">LMG 21963</strain>
    </source>
</reference>
<feature type="domain" description="Cytochrome c" evidence="6">
    <location>
        <begin position="56"/>
        <end position="146"/>
    </location>
</feature>
<sequence>MKTFILHTLQTSLLILLVLTLTFGFVIYFYFEIKAQPEIQPIFYCGVVDNVEVNNGYNDNGESIFKNNCAACHSISDEILVGPGLRDVSERRPLKWIVKWVHNPQKVIKSGDKYANKLYYKFNQAQMTPYPNLTEKDIIDILKYIN</sequence>
<keyword evidence="1 4" id="KW-0349">Heme</keyword>
<accession>A0ABU5QPB5</accession>
<organism evidence="7 8">
    <name type="scientific">Arcicella aquatica</name>
    <dbReference type="NCBI Taxonomy" id="217141"/>
    <lineage>
        <taxon>Bacteria</taxon>
        <taxon>Pseudomonadati</taxon>
        <taxon>Bacteroidota</taxon>
        <taxon>Cytophagia</taxon>
        <taxon>Cytophagales</taxon>
        <taxon>Flectobacillaceae</taxon>
        <taxon>Arcicella</taxon>
    </lineage>
</organism>
<name>A0ABU5QPB5_9BACT</name>
<dbReference type="Gene3D" id="1.10.760.10">
    <property type="entry name" value="Cytochrome c-like domain"/>
    <property type="match status" value="1"/>
</dbReference>
<keyword evidence="5" id="KW-1133">Transmembrane helix</keyword>
<comment type="caution">
    <text evidence="7">The sequence shown here is derived from an EMBL/GenBank/DDBJ whole genome shotgun (WGS) entry which is preliminary data.</text>
</comment>
<proteinExistence type="predicted"/>
<keyword evidence="3 4" id="KW-0408">Iron</keyword>
<gene>
    <name evidence="7" type="ORF">VB264_14180</name>
</gene>
<evidence type="ECO:0000256" key="3">
    <source>
        <dbReference type="ARBA" id="ARBA00023004"/>
    </source>
</evidence>
<evidence type="ECO:0000313" key="7">
    <source>
        <dbReference type="EMBL" id="MEA5258942.1"/>
    </source>
</evidence>
<dbReference type="EMBL" id="JAYFUL010000022">
    <property type="protein sequence ID" value="MEA5258942.1"/>
    <property type="molecule type" value="Genomic_DNA"/>
</dbReference>
<keyword evidence="2 4" id="KW-0479">Metal-binding</keyword>
<dbReference type="InterPro" id="IPR009056">
    <property type="entry name" value="Cyt_c-like_dom"/>
</dbReference>
<feature type="transmembrane region" description="Helical" evidence="5">
    <location>
        <begin position="12"/>
        <end position="31"/>
    </location>
</feature>
<keyword evidence="8" id="KW-1185">Reference proteome</keyword>
<dbReference type="RefSeq" id="WP_323250402.1">
    <property type="nucleotide sequence ID" value="NZ_JAYFUL010000022.1"/>
</dbReference>
<keyword evidence="5" id="KW-0472">Membrane</keyword>
<protein>
    <submittedName>
        <fullName evidence="7">Cytochrome c</fullName>
    </submittedName>
</protein>
<evidence type="ECO:0000313" key="8">
    <source>
        <dbReference type="Proteomes" id="UP001304671"/>
    </source>
</evidence>
<keyword evidence="5" id="KW-0812">Transmembrane</keyword>
<dbReference type="InterPro" id="IPR036909">
    <property type="entry name" value="Cyt_c-like_dom_sf"/>
</dbReference>
<dbReference type="PROSITE" id="PS51007">
    <property type="entry name" value="CYTC"/>
    <property type="match status" value="1"/>
</dbReference>
<dbReference type="Proteomes" id="UP001304671">
    <property type="component" value="Unassembled WGS sequence"/>
</dbReference>
<evidence type="ECO:0000256" key="2">
    <source>
        <dbReference type="ARBA" id="ARBA00022723"/>
    </source>
</evidence>
<dbReference type="SUPFAM" id="SSF46626">
    <property type="entry name" value="Cytochrome c"/>
    <property type="match status" value="1"/>
</dbReference>
<evidence type="ECO:0000256" key="1">
    <source>
        <dbReference type="ARBA" id="ARBA00022617"/>
    </source>
</evidence>
<evidence type="ECO:0000259" key="6">
    <source>
        <dbReference type="PROSITE" id="PS51007"/>
    </source>
</evidence>
<evidence type="ECO:0000256" key="4">
    <source>
        <dbReference type="PROSITE-ProRule" id="PRU00433"/>
    </source>
</evidence>